<accession>A0A7S3FZM7</accession>
<reference evidence="3" key="1">
    <citation type="submission" date="2021-01" db="EMBL/GenBank/DDBJ databases">
        <authorList>
            <person name="Corre E."/>
            <person name="Pelletier E."/>
            <person name="Niang G."/>
            <person name="Scheremetjew M."/>
            <person name="Finn R."/>
            <person name="Kale V."/>
            <person name="Holt S."/>
            <person name="Cochrane G."/>
            <person name="Meng A."/>
            <person name="Brown T."/>
            <person name="Cohen L."/>
        </authorList>
    </citation>
    <scope>NUCLEOTIDE SEQUENCE</scope>
    <source>
        <strain evidence="3">NIES-2562</strain>
    </source>
</reference>
<feature type="transmembrane region" description="Helical" evidence="2">
    <location>
        <begin position="232"/>
        <end position="253"/>
    </location>
</feature>
<dbReference type="EMBL" id="HBIB01007455">
    <property type="protein sequence ID" value="CAE0242439.1"/>
    <property type="molecule type" value="Transcribed_RNA"/>
</dbReference>
<feature type="transmembrane region" description="Helical" evidence="2">
    <location>
        <begin position="192"/>
        <end position="220"/>
    </location>
</feature>
<name>A0A7S3FZM7_9EUKA</name>
<evidence type="ECO:0000313" key="3">
    <source>
        <dbReference type="EMBL" id="CAE0242439.1"/>
    </source>
</evidence>
<feature type="region of interest" description="Disordered" evidence="1">
    <location>
        <begin position="1"/>
        <end position="97"/>
    </location>
</feature>
<feature type="compositionally biased region" description="Acidic residues" evidence="1">
    <location>
        <begin position="13"/>
        <end position="25"/>
    </location>
</feature>
<proteinExistence type="predicted"/>
<feature type="transmembrane region" description="Helical" evidence="2">
    <location>
        <begin position="105"/>
        <end position="123"/>
    </location>
</feature>
<evidence type="ECO:0000256" key="2">
    <source>
        <dbReference type="SAM" id="Phobius"/>
    </source>
</evidence>
<dbReference type="AlphaFoldDB" id="A0A7S3FZM7"/>
<feature type="transmembrane region" description="Helical" evidence="2">
    <location>
        <begin position="161"/>
        <end position="180"/>
    </location>
</feature>
<keyword evidence="2" id="KW-0472">Membrane</keyword>
<sequence>MEDEHAALTGGAVEEDSESEEEEEEVKGPVQAIKREIRREVMIESPKSKSVSVPGKPAAISVEGSELRERTPAKRLRPPTPAKARSPYRAGASRDPPPRPYSHRFGILGFVQMNVCFLLLFFAKQGAIDGGRPHPELLRSLALGGESGDNVAHVGVCNNDMFIATGIIGALLSFLPYITSVATHSQVTHKALLAWFGCMEGVAAALAGCTVGTGVFGAVITPASLPGCFFSVWGLGATVCSLFLCFLFLAFAVEMQKARGVTLPSRLTAFTDAIQSRDFYRKQVDRMKNVAKRNYKGKGKSRVQTGGIVACTQCGAKTKLSVSAIRNVRTLSTYPCQSCGASVPIYEKQGE</sequence>
<gene>
    <name evidence="3" type="ORF">PBIL07802_LOCUS4604</name>
</gene>
<feature type="compositionally biased region" description="Basic and acidic residues" evidence="1">
    <location>
        <begin position="33"/>
        <end position="42"/>
    </location>
</feature>
<evidence type="ECO:0000256" key="1">
    <source>
        <dbReference type="SAM" id="MobiDB-lite"/>
    </source>
</evidence>
<keyword evidence="2" id="KW-1133">Transmembrane helix</keyword>
<organism evidence="3">
    <name type="scientific">Palpitomonas bilix</name>
    <dbReference type="NCBI Taxonomy" id="652834"/>
    <lineage>
        <taxon>Eukaryota</taxon>
        <taxon>Eukaryota incertae sedis</taxon>
    </lineage>
</organism>
<keyword evidence="2" id="KW-0812">Transmembrane</keyword>
<protein>
    <submittedName>
        <fullName evidence="3">Uncharacterized protein</fullName>
    </submittedName>
</protein>